<dbReference type="AlphaFoldDB" id="A0A8R7UNV9"/>
<sequence>MCAASQPVGGQPPCGLCVPHDDPGPPPSRRLYKCRHSLMMGSPEKASPPNTRAELDARRISTVTTIKIAAETNFGLIVELMCFAIQQ</sequence>
<evidence type="ECO:0000313" key="3">
    <source>
        <dbReference type="Proteomes" id="UP000015106"/>
    </source>
</evidence>
<name>A0A8R7UNV9_TRIUA</name>
<reference evidence="2" key="2">
    <citation type="submission" date="2018-03" db="EMBL/GenBank/DDBJ databases">
        <title>The Triticum urartu genome reveals the dynamic nature of wheat genome evolution.</title>
        <authorList>
            <person name="Ling H."/>
            <person name="Ma B."/>
            <person name="Shi X."/>
            <person name="Liu H."/>
            <person name="Dong L."/>
            <person name="Sun H."/>
            <person name="Cao Y."/>
            <person name="Gao Q."/>
            <person name="Zheng S."/>
            <person name="Li Y."/>
            <person name="Yu Y."/>
            <person name="Du H."/>
            <person name="Qi M."/>
            <person name="Li Y."/>
            <person name="Yu H."/>
            <person name="Cui Y."/>
            <person name="Wang N."/>
            <person name="Chen C."/>
            <person name="Wu H."/>
            <person name="Zhao Y."/>
            <person name="Zhang J."/>
            <person name="Li Y."/>
            <person name="Zhou W."/>
            <person name="Zhang B."/>
            <person name="Hu W."/>
            <person name="Eijk M."/>
            <person name="Tang J."/>
            <person name="Witsenboer H."/>
            <person name="Zhao S."/>
            <person name="Li Z."/>
            <person name="Zhang A."/>
            <person name="Wang D."/>
            <person name="Liang C."/>
        </authorList>
    </citation>
    <scope>NUCLEOTIDE SEQUENCE [LARGE SCALE GENOMIC DNA]</scope>
    <source>
        <strain evidence="2">cv. G1812</strain>
    </source>
</reference>
<dbReference type="EnsemblPlants" id="TuG1812G0600000847.01.T01">
    <property type="protein sequence ID" value="TuG1812G0600000847.01.T01.cds400738"/>
    <property type="gene ID" value="TuG1812G0600000847.01"/>
</dbReference>
<dbReference type="Gramene" id="TuG1812G0600000847.01.T01">
    <property type="protein sequence ID" value="TuG1812G0600000847.01.T01.cds400738"/>
    <property type="gene ID" value="TuG1812G0600000847.01"/>
</dbReference>
<accession>A0A8R7UNV9</accession>
<feature type="region of interest" description="Disordered" evidence="1">
    <location>
        <begin position="1"/>
        <end position="21"/>
    </location>
</feature>
<protein>
    <submittedName>
        <fullName evidence="2">Uncharacterized protein</fullName>
    </submittedName>
</protein>
<organism evidence="2 3">
    <name type="scientific">Triticum urartu</name>
    <name type="common">Red wild einkorn</name>
    <name type="synonym">Crithodium urartu</name>
    <dbReference type="NCBI Taxonomy" id="4572"/>
    <lineage>
        <taxon>Eukaryota</taxon>
        <taxon>Viridiplantae</taxon>
        <taxon>Streptophyta</taxon>
        <taxon>Embryophyta</taxon>
        <taxon>Tracheophyta</taxon>
        <taxon>Spermatophyta</taxon>
        <taxon>Magnoliopsida</taxon>
        <taxon>Liliopsida</taxon>
        <taxon>Poales</taxon>
        <taxon>Poaceae</taxon>
        <taxon>BOP clade</taxon>
        <taxon>Pooideae</taxon>
        <taxon>Triticodae</taxon>
        <taxon>Triticeae</taxon>
        <taxon>Triticinae</taxon>
        <taxon>Triticum</taxon>
    </lineage>
</organism>
<dbReference type="Proteomes" id="UP000015106">
    <property type="component" value="Chromosome 6"/>
</dbReference>
<reference evidence="2" key="3">
    <citation type="submission" date="2022-06" db="UniProtKB">
        <authorList>
            <consortium name="EnsemblPlants"/>
        </authorList>
    </citation>
    <scope>IDENTIFICATION</scope>
</reference>
<reference evidence="3" key="1">
    <citation type="journal article" date="2013" name="Nature">
        <title>Draft genome of the wheat A-genome progenitor Triticum urartu.</title>
        <authorList>
            <person name="Ling H.Q."/>
            <person name="Zhao S."/>
            <person name="Liu D."/>
            <person name="Wang J."/>
            <person name="Sun H."/>
            <person name="Zhang C."/>
            <person name="Fan H."/>
            <person name="Li D."/>
            <person name="Dong L."/>
            <person name="Tao Y."/>
            <person name="Gao C."/>
            <person name="Wu H."/>
            <person name="Li Y."/>
            <person name="Cui Y."/>
            <person name="Guo X."/>
            <person name="Zheng S."/>
            <person name="Wang B."/>
            <person name="Yu K."/>
            <person name="Liang Q."/>
            <person name="Yang W."/>
            <person name="Lou X."/>
            <person name="Chen J."/>
            <person name="Feng M."/>
            <person name="Jian J."/>
            <person name="Zhang X."/>
            <person name="Luo G."/>
            <person name="Jiang Y."/>
            <person name="Liu J."/>
            <person name="Wang Z."/>
            <person name="Sha Y."/>
            <person name="Zhang B."/>
            <person name="Wu H."/>
            <person name="Tang D."/>
            <person name="Shen Q."/>
            <person name="Xue P."/>
            <person name="Zou S."/>
            <person name="Wang X."/>
            <person name="Liu X."/>
            <person name="Wang F."/>
            <person name="Yang Y."/>
            <person name="An X."/>
            <person name="Dong Z."/>
            <person name="Zhang K."/>
            <person name="Zhang X."/>
            <person name="Luo M.C."/>
            <person name="Dvorak J."/>
            <person name="Tong Y."/>
            <person name="Wang J."/>
            <person name="Yang H."/>
            <person name="Li Z."/>
            <person name="Wang D."/>
            <person name="Zhang A."/>
            <person name="Wang J."/>
        </authorList>
    </citation>
    <scope>NUCLEOTIDE SEQUENCE</scope>
    <source>
        <strain evidence="3">cv. G1812</strain>
    </source>
</reference>
<evidence type="ECO:0000256" key="1">
    <source>
        <dbReference type="SAM" id="MobiDB-lite"/>
    </source>
</evidence>
<proteinExistence type="predicted"/>
<keyword evidence="3" id="KW-1185">Reference proteome</keyword>
<evidence type="ECO:0000313" key="2">
    <source>
        <dbReference type="EnsemblPlants" id="TuG1812G0600000847.01.T01.cds400738"/>
    </source>
</evidence>